<keyword evidence="8" id="KW-0732">Signal</keyword>
<dbReference type="PANTHER" id="PTHR43772:SF2">
    <property type="entry name" value="PUTATIVE (AFU_ORTHOLOGUE AFUA_2G04480)-RELATED"/>
    <property type="match status" value="1"/>
</dbReference>
<dbReference type="InterPro" id="IPR006710">
    <property type="entry name" value="Glyco_hydro_43"/>
</dbReference>
<reference evidence="9 10" key="1">
    <citation type="submission" date="2019-02" db="EMBL/GenBank/DDBJ databases">
        <title>Deep-cultivation of Planctomycetes and their phenomic and genomic characterization uncovers novel biology.</title>
        <authorList>
            <person name="Wiegand S."/>
            <person name="Jogler M."/>
            <person name="Boedeker C."/>
            <person name="Pinto D."/>
            <person name="Vollmers J."/>
            <person name="Rivas-Marin E."/>
            <person name="Kohn T."/>
            <person name="Peeters S.H."/>
            <person name="Heuer A."/>
            <person name="Rast P."/>
            <person name="Oberbeckmann S."/>
            <person name="Bunk B."/>
            <person name="Jeske O."/>
            <person name="Meyerdierks A."/>
            <person name="Storesund J.E."/>
            <person name="Kallscheuer N."/>
            <person name="Luecker S."/>
            <person name="Lage O.M."/>
            <person name="Pohl T."/>
            <person name="Merkel B.J."/>
            <person name="Hornburger P."/>
            <person name="Mueller R.-W."/>
            <person name="Bruemmer F."/>
            <person name="Labrenz M."/>
            <person name="Spormann A.M."/>
            <person name="Op Den Camp H."/>
            <person name="Overmann J."/>
            <person name="Amann R."/>
            <person name="Jetten M.S.M."/>
            <person name="Mascher T."/>
            <person name="Medema M.H."/>
            <person name="Devos D.P."/>
            <person name="Kaster A.-K."/>
            <person name="Ovreas L."/>
            <person name="Rohde M."/>
            <person name="Galperin M.Y."/>
            <person name="Jogler C."/>
        </authorList>
    </citation>
    <scope>NUCLEOTIDE SEQUENCE [LARGE SCALE GENOMIC DNA]</scope>
    <source>
        <strain evidence="9 10">Pla108</strain>
    </source>
</reference>
<dbReference type="AlphaFoldDB" id="A0A5C6AHE7"/>
<evidence type="ECO:0000256" key="2">
    <source>
        <dbReference type="ARBA" id="ARBA00022651"/>
    </source>
</evidence>
<dbReference type="InterPro" id="IPR052176">
    <property type="entry name" value="Glycosyl_Hydrlase_43_Enz"/>
</dbReference>
<comment type="caution">
    <text evidence="9">The sequence shown here is derived from an EMBL/GenBank/DDBJ whole genome shotgun (WGS) entry which is preliminary data.</text>
</comment>
<accession>A0A5C6AHE7</accession>
<dbReference type="CDD" id="cd09004">
    <property type="entry name" value="GH43_bXyl-like"/>
    <property type="match status" value="1"/>
</dbReference>
<dbReference type="CDD" id="cd08983">
    <property type="entry name" value="GH43_Bt3655-like"/>
    <property type="match status" value="1"/>
</dbReference>
<sequence length="604" mass="66993" precursor="true">MIRHLLLLTLAATCHVASATEPAPADAWLFTSFRGNGDGLHLAYSDDARTWVEVPGRLVTPTVGSGLMRDPHITRGPDGRFHMVWTSGWGDKGIGYASSPDLVTWSEQRYLPVMEDVADARTCWAPEVYYDEALGQFLIVWSSDVPSASPTPDPRGGYHRAYYVTTRDFQTFSPRQMLFDPGFNNIDATVIKSGGKCYVVFKETDDQPKQVWGRVCAAVADQITGPYRLLDEPLVENKRVEGPAVASLGDKTILYADFYVDGRYLALETDDWNEWNDISAECSVVSGQRHGSLLQVSREELERIAPDAGRPAPAAALPDVHADPHVAVFGDRVYLYPTTDGTEGWRSTSFHAWSSADLRDWRDEGVILDLPRDLTWADLHAWAPAIATRNGKYYFYYSADKNIGVAVADTPAGPFTDPLGKPLVAARDYHGMQCIDPMVFVDDDGAPYLYWGQGRCKAVRLNDDMISFDPAAVRDITPPGYNEGPFVHRRADTYYLSWSENDTRDPRYSVAYGVSDSPLGPFKKAASNPILKQRGVVRGAGHHSIAKLPGGDQWVIAYHRFRIPDGDGYHRETCLSPLRHDADGVILPVDVYEPVEATQLSTPE</sequence>
<keyword evidence="4" id="KW-0119">Carbohydrate metabolism</keyword>
<evidence type="ECO:0000256" key="5">
    <source>
        <dbReference type="ARBA" id="ARBA00023295"/>
    </source>
</evidence>
<dbReference type="OrthoDB" id="9758923at2"/>
<evidence type="ECO:0000256" key="7">
    <source>
        <dbReference type="PIRSR" id="PIRSR606710-2"/>
    </source>
</evidence>
<evidence type="ECO:0000256" key="4">
    <source>
        <dbReference type="ARBA" id="ARBA00023277"/>
    </source>
</evidence>
<name>A0A5C6AHE7_9BACT</name>
<evidence type="ECO:0000256" key="8">
    <source>
        <dbReference type="SAM" id="SignalP"/>
    </source>
</evidence>
<dbReference type="Pfam" id="PF04616">
    <property type="entry name" value="Glyco_hydro_43"/>
    <property type="match status" value="2"/>
</dbReference>
<comment type="similarity">
    <text evidence="1">Belongs to the glycosyl hydrolase 43 family.</text>
</comment>
<protein>
    <submittedName>
        <fullName evidence="9">Arabinoxylan arabinofuranohydrolase</fullName>
        <ecNumber evidence="9">3.2.1.55</ecNumber>
    </submittedName>
</protein>
<dbReference type="PANTHER" id="PTHR43772">
    <property type="entry name" value="ENDO-1,4-BETA-XYLANASE"/>
    <property type="match status" value="1"/>
</dbReference>
<dbReference type="EMBL" id="SJPR01000001">
    <property type="protein sequence ID" value="TWT99414.1"/>
    <property type="molecule type" value="Genomic_DNA"/>
</dbReference>
<dbReference type="InterPro" id="IPR023296">
    <property type="entry name" value="Glyco_hydro_beta-prop_sf"/>
</dbReference>
<dbReference type="EC" id="3.2.1.55" evidence="9"/>
<feature type="active site" description="Proton acceptor" evidence="6">
    <location>
        <position position="323"/>
    </location>
</feature>
<evidence type="ECO:0000256" key="1">
    <source>
        <dbReference type="ARBA" id="ARBA00009865"/>
    </source>
</evidence>
<evidence type="ECO:0000313" key="9">
    <source>
        <dbReference type="EMBL" id="TWT99414.1"/>
    </source>
</evidence>
<feature type="site" description="Important for catalytic activity, responsible for pKa modulation of the active site Glu and correct orientation of both the proton donor and substrate" evidence="7">
    <location>
        <position position="436"/>
    </location>
</feature>
<dbReference type="Gene3D" id="2.115.10.20">
    <property type="entry name" value="Glycosyl hydrolase domain, family 43"/>
    <property type="match status" value="3"/>
</dbReference>
<evidence type="ECO:0000313" key="10">
    <source>
        <dbReference type="Proteomes" id="UP000317421"/>
    </source>
</evidence>
<keyword evidence="10" id="KW-1185">Reference proteome</keyword>
<keyword evidence="2" id="KW-0858">Xylan degradation</keyword>
<gene>
    <name evidence="9" type="primary">xynD_1</name>
    <name evidence="9" type="ORF">Pla108_03510</name>
</gene>
<dbReference type="SUPFAM" id="SSF75005">
    <property type="entry name" value="Arabinanase/levansucrase/invertase"/>
    <property type="match status" value="2"/>
</dbReference>
<evidence type="ECO:0000256" key="3">
    <source>
        <dbReference type="ARBA" id="ARBA00022801"/>
    </source>
</evidence>
<evidence type="ECO:0000256" key="6">
    <source>
        <dbReference type="PIRSR" id="PIRSR606710-1"/>
    </source>
</evidence>
<feature type="active site" description="Proton donor" evidence="6">
    <location>
        <position position="483"/>
    </location>
</feature>
<organism evidence="9 10">
    <name type="scientific">Botrimarina colliarenosi</name>
    <dbReference type="NCBI Taxonomy" id="2528001"/>
    <lineage>
        <taxon>Bacteria</taxon>
        <taxon>Pseudomonadati</taxon>
        <taxon>Planctomycetota</taxon>
        <taxon>Planctomycetia</taxon>
        <taxon>Pirellulales</taxon>
        <taxon>Lacipirellulaceae</taxon>
        <taxon>Botrimarina</taxon>
    </lineage>
</organism>
<keyword evidence="5 9" id="KW-0326">Glycosidase</keyword>
<proteinExistence type="inferred from homology"/>
<keyword evidence="2" id="KW-0624">Polysaccharide degradation</keyword>
<dbReference type="GO" id="GO:0045493">
    <property type="term" value="P:xylan catabolic process"/>
    <property type="evidence" value="ECO:0007669"/>
    <property type="project" value="UniProtKB-KW"/>
</dbReference>
<keyword evidence="3 9" id="KW-0378">Hydrolase</keyword>
<feature type="chain" id="PRO_5022796800" evidence="8">
    <location>
        <begin position="20"/>
        <end position="604"/>
    </location>
</feature>
<dbReference type="RefSeq" id="WP_146442088.1">
    <property type="nucleotide sequence ID" value="NZ_SJPR01000001.1"/>
</dbReference>
<feature type="signal peptide" evidence="8">
    <location>
        <begin position="1"/>
        <end position="19"/>
    </location>
</feature>
<dbReference type="GO" id="GO:0046556">
    <property type="term" value="F:alpha-L-arabinofuranosidase activity"/>
    <property type="evidence" value="ECO:0007669"/>
    <property type="project" value="UniProtKB-EC"/>
</dbReference>
<dbReference type="Proteomes" id="UP000317421">
    <property type="component" value="Unassembled WGS sequence"/>
</dbReference>